<feature type="compositionally biased region" description="Basic and acidic residues" evidence="1">
    <location>
        <begin position="97"/>
        <end position="108"/>
    </location>
</feature>
<proteinExistence type="predicted"/>
<feature type="domain" description="Ribbon-helix-helix" evidence="2">
    <location>
        <begin position="6"/>
        <end position="69"/>
    </location>
</feature>
<dbReference type="EMBL" id="JAFVMH010000002">
    <property type="protein sequence ID" value="MBO1324875.1"/>
    <property type="molecule type" value="Genomic_DNA"/>
</dbReference>
<dbReference type="InterPro" id="IPR027373">
    <property type="entry name" value="RHH_dom"/>
</dbReference>
<reference evidence="3" key="1">
    <citation type="submission" date="2021-03" db="EMBL/GenBank/DDBJ databases">
        <title>The complete genome sequence of Acetobacter sp. TBRC 12339.</title>
        <authorList>
            <person name="Charoenyingcharoen P."/>
            <person name="Yukphan P."/>
        </authorList>
    </citation>
    <scope>NUCLEOTIDE SEQUENCE</scope>
    <source>
        <strain evidence="3">TBRC 12339</strain>
    </source>
</reference>
<dbReference type="Gene3D" id="1.10.3990.20">
    <property type="entry name" value="protein bp1543"/>
    <property type="match status" value="1"/>
</dbReference>
<name>A0A939HI81_9PROT</name>
<sequence length="108" mass="11638">MSAHLKKRSLVLAGHDTSVALEREFWSVLELLAARSALPLAQIVTQVDARRAPEQSLASALRVHALEWLRAQIGEQATAPRPAGPDGSPAHAQNTGRKAEQTRTDTLA</sequence>
<dbReference type="Proteomes" id="UP000664073">
    <property type="component" value="Unassembled WGS sequence"/>
</dbReference>
<protein>
    <submittedName>
        <fullName evidence="3">Ribbon-helix-helix domain-containing protein</fullName>
    </submittedName>
</protein>
<evidence type="ECO:0000313" key="4">
    <source>
        <dbReference type="Proteomes" id="UP000664073"/>
    </source>
</evidence>
<feature type="region of interest" description="Disordered" evidence="1">
    <location>
        <begin position="74"/>
        <end position="108"/>
    </location>
</feature>
<keyword evidence="4" id="KW-1185">Reference proteome</keyword>
<evidence type="ECO:0000313" key="3">
    <source>
        <dbReference type="EMBL" id="MBO1324875.1"/>
    </source>
</evidence>
<dbReference type="InterPro" id="IPR038268">
    <property type="entry name" value="RHH_sf"/>
</dbReference>
<dbReference type="AlphaFoldDB" id="A0A939HI81"/>
<comment type="caution">
    <text evidence="3">The sequence shown here is derived from an EMBL/GenBank/DDBJ whole genome shotgun (WGS) entry which is preliminary data.</text>
</comment>
<dbReference type="Pfam" id="PF13467">
    <property type="entry name" value="RHH_4"/>
    <property type="match status" value="1"/>
</dbReference>
<organism evidence="3 4">
    <name type="scientific">Acetobacter garciniae</name>
    <dbReference type="NCBI Taxonomy" id="2817435"/>
    <lineage>
        <taxon>Bacteria</taxon>
        <taxon>Pseudomonadati</taxon>
        <taxon>Pseudomonadota</taxon>
        <taxon>Alphaproteobacteria</taxon>
        <taxon>Acetobacterales</taxon>
        <taxon>Acetobacteraceae</taxon>
        <taxon>Acetobacter</taxon>
    </lineage>
</organism>
<dbReference type="RefSeq" id="WP_207845511.1">
    <property type="nucleotide sequence ID" value="NZ_JAFVMH010000002.1"/>
</dbReference>
<gene>
    <name evidence="3" type="ORF">J2D77_06900</name>
</gene>
<evidence type="ECO:0000256" key="1">
    <source>
        <dbReference type="SAM" id="MobiDB-lite"/>
    </source>
</evidence>
<accession>A0A939HI81</accession>
<evidence type="ECO:0000259" key="2">
    <source>
        <dbReference type="Pfam" id="PF13467"/>
    </source>
</evidence>